<gene>
    <name evidence="6" type="ORF">UFB30_13255</name>
</gene>
<keyword evidence="4 5" id="KW-0472">Membrane</keyword>
<evidence type="ECO:0000256" key="1">
    <source>
        <dbReference type="ARBA" id="ARBA00004141"/>
    </source>
</evidence>
<evidence type="ECO:0000256" key="4">
    <source>
        <dbReference type="ARBA" id="ARBA00023136"/>
    </source>
</evidence>
<comment type="caution">
    <text evidence="6">The sequence shown here is derived from an EMBL/GenBank/DDBJ whole genome shotgun (WGS) entry which is preliminary data.</text>
</comment>
<sequence>MTIIPSFSQLIPSPLITFTSADLKLISPQYVYSTTQTVLERSIIMHSEDRLVAAMIYFTSTVTFIVGPLILWLIKKDAPYVREHGYAYLNFAVSYFLYQAAAGFLYFIGIGIVINSVLTVLWIVFAIIAGVYALKGEVFKIPLVIRFFTP</sequence>
<name>A0ABU5KPL8_9BACL</name>
<proteinExistence type="predicted"/>
<keyword evidence="2 5" id="KW-0812">Transmembrane</keyword>
<organism evidence="6 7">
    <name type="scientific">Jeotgalibacillus haloalkalitolerans</name>
    <dbReference type="NCBI Taxonomy" id="3104292"/>
    <lineage>
        <taxon>Bacteria</taxon>
        <taxon>Bacillati</taxon>
        <taxon>Bacillota</taxon>
        <taxon>Bacilli</taxon>
        <taxon>Bacillales</taxon>
        <taxon>Caryophanaceae</taxon>
        <taxon>Jeotgalibacillus</taxon>
    </lineage>
</organism>
<keyword evidence="7" id="KW-1185">Reference proteome</keyword>
<reference evidence="6 7" key="1">
    <citation type="submission" date="2023-12" db="EMBL/GenBank/DDBJ databases">
        <title>Jeotgalibacillus haloalkaliphilus sp. nov., a novel salt-tolerant bacteria, isolated from the estuary of the Fenhe River into the Yellow River.</title>
        <authorList>
            <person name="Li Y."/>
        </authorList>
    </citation>
    <scope>NUCLEOTIDE SEQUENCE [LARGE SCALE GENOMIC DNA]</scope>
    <source>
        <strain evidence="6 7">HH7-29</strain>
    </source>
</reference>
<feature type="transmembrane region" description="Helical" evidence="5">
    <location>
        <begin position="51"/>
        <end position="74"/>
    </location>
</feature>
<keyword evidence="3 5" id="KW-1133">Transmembrane helix</keyword>
<dbReference type="Proteomes" id="UP001292084">
    <property type="component" value="Unassembled WGS sequence"/>
</dbReference>
<evidence type="ECO:0000313" key="7">
    <source>
        <dbReference type="Proteomes" id="UP001292084"/>
    </source>
</evidence>
<dbReference type="Pfam" id="PF09685">
    <property type="entry name" value="MamF_MmsF"/>
    <property type="match status" value="1"/>
</dbReference>
<evidence type="ECO:0000256" key="2">
    <source>
        <dbReference type="ARBA" id="ARBA00022692"/>
    </source>
</evidence>
<protein>
    <submittedName>
        <fullName evidence="6">DUF4870 domain-containing protein</fullName>
    </submittedName>
</protein>
<evidence type="ECO:0000256" key="3">
    <source>
        <dbReference type="ARBA" id="ARBA00022989"/>
    </source>
</evidence>
<accession>A0ABU5KPL8</accession>
<dbReference type="InterPro" id="IPR019109">
    <property type="entry name" value="MamF_MmsF"/>
</dbReference>
<evidence type="ECO:0000256" key="5">
    <source>
        <dbReference type="SAM" id="Phobius"/>
    </source>
</evidence>
<feature type="transmembrane region" description="Helical" evidence="5">
    <location>
        <begin position="114"/>
        <end position="134"/>
    </location>
</feature>
<evidence type="ECO:0000313" key="6">
    <source>
        <dbReference type="EMBL" id="MDZ5713194.1"/>
    </source>
</evidence>
<feature type="transmembrane region" description="Helical" evidence="5">
    <location>
        <begin position="86"/>
        <end position="108"/>
    </location>
</feature>
<dbReference type="EMBL" id="JAXQNN010000005">
    <property type="protein sequence ID" value="MDZ5713194.1"/>
    <property type="molecule type" value="Genomic_DNA"/>
</dbReference>
<comment type="subcellular location">
    <subcellularLocation>
        <location evidence="1">Membrane</location>
        <topology evidence="1">Multi-pass membrane protein</topology>
    </subcellularLocation>
</comment>